<keyword evidence="1" id="KW-0378">Hydrolase</keyword>
<dbReference type="Proteomes" id="UP000481583">
    <property type="component" value="Unassembled WGS sequence"/>
</dbReference>
<gene>
    <name evidence="4" type="ORF">G5C51_35490</name>
</gene>
<feature type="region of interest" description="Disordered" evidence="2">
    <location>
        <begin position="110"/>
        <end position="144"/>
    </location>
</feature>
<dbReference type="GO" id="GO:0016791">
    <property type="term" value="F:phosphatase activity"/>
    <property type="evidence" value="ECO:0007669"/>
    <property type="project" value="TreeGrafter"/>
</dbReference>
<accession>A0A6G4UBT9</accession>
<keyword evidence="5" id="KW-1185">Reference proteome</keyword>
<dbReference type="PANTHER" id="PTHR43156">
    <property type="entry name" value="STAGE II SPORULATION PROTEIN E-RELATED"/>
    <property type="match status" value="1"/>
</dbReference>
<dbReference type="InterPro" id="IPR001932">
    <property type="entry name" value="PPM-type_phosphatase-like_dom"/>
</dbReference>
<dbReference type="InterPro" id="IPR036457">
    <property type="entry name" value="PPM-type-like_dom_sf"/>
</dbReference>
<sequence length="466" mass="48609">MSTPPLRNVAGIELPRAAAAHPTETAGAAAFSQDHLAAWVTDLTTLHELIGSLTGTSGLDAALYEVVRAGAALAGARRGYLALQPPDGRGPDSCTGLGLGRAELGAIETVPRQSSSPGRLLDGDITPPQPATAAPAPAPTPLPAEICHPDLAREAGLDPRHQEVARRLGAAASYAVPLDCASGGGRIGAIVWLYDEPAQPTDRQRHLIALYARHAADHLARRLELARATKALTAVRDGLLPARLPQVPNTGLAVRHLSGPRGGGDWYDVLPLPDGALGLAIGSVNGAGAPAVAAMGRLRASLRAYAVMEGEDPVAVLSDLELLMRQTEPSRSATALFGYVEPGRRRLVLAGAGHCPPLITGESRTEFAETTLSAPLGMLACWEAPSVEITPAPGETLLLYTDGLLHRTGDPMERAMARLHQAAACAPAAVRRDPELLADHVVRLLVPDLEADHPEDVVLLAVRLAP</sequence>
<evidence type="ECO:0000256" key="1">
    <source>
        <dbReference type="ARBA" id="ARBA00022801"/>
    </source>
</evidence>
<organism evidence="4 5">
    <name type="scientific">Streptomyces coryli</name>
    <dbReference type="NCBI Taxonomy" id="1128680"/>
    <lineage>
        <taxon>Bacteria</taxon>
        <taxon>Bacillati</taxon>
        <taxon>Actinomycetota</taxon>
        <taxon>Actinomycetes</taxon>
        <taxon>Kitasatosporales</taxon>
        <taxon>Streptomycetaceae</taxon>
        <taxon>Streptomyces</taxon>
    </lineage>
</organism>
<name>A0A6G4UBT9_9ACTN</name>
<dbReference type="InterPro" id="IPR029016">
    <property type="entry name" value="GAF-like_dom_sf"/>
</dbReference>
<evidence type="ECO:0000259" key="3">
    <source>
        <dbReference type="SMART" id="SM00331"/>
    </source>
</evidence>
<dbReference type="Pfam" id="PF07228">
    <property type="entry name" value="SpoIIE"/>
    <property type="match status" value="1"/>
</dbReference>
<evidence type="ECO:0000313" key="4">
    <source>
        <dbReference type="EMBL" id="NGN69180.1"/>
    </source>
</evidence>
<dbReference type="Gene3D" id="3.60.40.10">
    <property type="entry name" value="PPM-type phosphatase domain"/>
    <property type="match status" value="1"/>
</dbReference>
<protein>
    <submittedName>
        <fullName evidence="4">Serine/threonine-protein phosphatase</fullName>
    </submittedName>
</protein>
<proteinExistence type="predicted"/>
<dbReference type="EMBL" id="JAAKZV010000266">
    <property type="protein sequence ID" value="NGN69180.1"/>
    <property type="molecule type" value="Genomic_DNA"/>
</dbReference>
<feature type="domain" description="PPM-type phosphatase" evidence="3">
    <location>
        <begin position="249"/>
        <end position="464"/>
    </location>
</feature>
<dbReference type="PANTHER" id="PTHR43156:SF2">
    <property type="entry name" value="STAGE II SPORULATION PROTEIN E"/>
    <property type="match status" value="1"/>
</dbReference>
<reference evidence="4 5" key="1">
    <citation type="submission" date="2020-02" db="EMBL/GenBank/DDBJ databases">
        <title>Whole-genome analyses of novel actinobacteria.</title>
        <authorList>
            <person name="Sahin N."/>
        </authorList>
    </citation>
    <scope>NUCLEOTIDE SEQUENCE [LARGE SCALE GENOMIC DNA]</scope>
    <source>
        <strain evidence="4 5">A7024</strain>
    </source>
</reference>
<dbReference type="AlphaFoldDB" id="A0A6G4UBT9"/>
<evidence type="ECO:0000256" key="2">
    <source>
        <dbReference type="SAM" id="MobiDB-lite"/>
    </source>
</evidence>
<dbReference type="InterPro" id="IPR052016">
    <property type="entry name" value="Bact_Sigma-Reg"/>
</dbReference>
<dbReference type="SMART" id="SM00331">
    <property type="entry name" value="PP2C_SIG"/>
    <property type="match status" value="1"/>
</dbReference>
<comment type="caution">
    <text evidence="4">The sequence shown here is derived from an EMBL/GenBank/DDBJ whole genome shotgun (WGS) entry which is preliminary data.</text>
</comment>
<evidence type="ECO:0000313" key="5">
    <source>
        <dbReference type="Proteomes" id="UP000481583"/>
    </source>
</evidence>
<dbReference type="Gene3D" id="3.30.450.40">
    <property type="match status" value="1"/>
</dbReference>
<dbReference type="SUPFAM" id="SSF55781">
    <property type="entry name" value="GAF domain-like"/>
    <property type="match status" value="1"/>
</dbReference>